<evidence type="ECO:0000313" key="2">
    <source>
        <dbReference type="Proteomes" id="UP000005143"/>
    </source>
</evidence>
<name>H0E9R4_9ACTN</name>
<evidence type="ECO:0000313" key="1">
    <source>
        <dbReference type="EMBL" id="EHN09608.1"/>
    </source>
</evidence>
<proteinExistence type="predicted"/>
<dbReference type="EMBL" id="AGUD01000266">
    <property type="protein sequence ID" value="EHN09608.1"/>
    <property type="molecule type" value="Genomic_DNA"/>
</dbReference>
<accession>H0E9R4</accession>
<gene>
    <name evidence="1" type="ORF">PAI11_35840</name>
</gene>
<comment type="caution">
    <text evidence="1">The sequence shown here is derived from an EMBL/GenBank/DDBJ whole genome shotgun (WGS) entry which is preliminary data.</text>
</comment>
<dbReference type="AlphaFoldDB" id="H0E9R4"/>
<protein>
    <submittedName>
        <fullName evidence="1">Uncharacterized protein</fullName>
    </submittedName>
</protein>
<organism evidence="1 2">
    <name type="scientific">Patulibacter medicamentivorans</name>
    <dbReference type="NCBI Taxonomy" id="1097667"/>
    <lineage>
        <taxon>Bacteria</taxon>
        <taxon>Bacillati</taxon>
        <taxon>Actinomycetota</taxon>
        <taxon>Thermoleophilia</taxon>
        <taxon>Solirubrobacterales</taxon>
        <taxon>Patulibacteraceae</taxon>
        <taxon>Patulibacter</taxon>
    </lineage>
</organism>
<reference evidence="1 2" key="1">
    <citation type="journal article" date="2013" name="Biodegradation">
        <title>Quantitative proteomic analysis of ibuprofen-degrading Patulibacter sp. strain I11.</title>
        <authorList>
            <person name="Almeida B."/>
            <person name="Kjeldal H."/>
            <person name="Lolas I."/>
            <person name="Knudsen A.D."/>
            <person name="Carvalho G."/>
            <person name="Nielsen K.L."/>
            <person name="Barreto Crespo M.T."/>
            <person name="Stensballe A."/>
            <person name="Nielsen J.L."/>
        </authorList>
    </citation>
    <scope>NUCLEOTIDE SEQUENCE [LARGE SCALE GENOMIC DNA]</scope>
    <source>
        <strain evidence="1 2">I11</strain>
    </source>
</reference>
<dbReference type="Proteomes" id="UP000005143">
    <property type="component" value="Unassembled WGS sequence"/>
</dbReference>
<keyword evidence="2" id="KW-1185">Reference proteome</keyword>
<sequence length="65" mass="6961">MVATTTIDGRHVEVTIQRTQADARDDDLEPAVEEDVLVRAGTRSRLATVIAGPADWIEAAESGRG</sequence>